<dbReference type="AlphaFoldDB" id="D3Q6J4"/>
<dbReference type="Proteomes" id="UP000000844">
    <property type="component" value="Chromosome"/>
</dbReference>
<dbReference type="EMBL" id="CP001778">
    <property type="protein sequence ID" value="ADD44237.1"/>
    <property type="molecule type" value="Genomic_DNA"/>
</dbReference>
<feature type="transmembrane region" description="Helical" evidence="2">
    <location>
        <begin position="48"/>
        <end position="70"/>
    </location>
</feature>
<evidence type="ECO:0000256" key="2">
    <source>
        <dbReference type="SAM" id="Phobius"/>
    </source>
</evidence>
<dbReference type="KEGG" id="sna:Snas_4593"/>
<evidence type="ECO:0000313" key="4">
    <source>
        <dbReference type="Proteomes" id="UP000000844"/>
    </source>
</evidence>
<sequence>MNQPNRPRGFEDRLLNEFRTYFDERNQTMTNTEETPAKTPRFGRATKFSFAGGIGAVALGIGAVVALPALTASPAYAVEEKDNGNIDIELYGPQDPEGLEEALAEYGIQSQVDFPPSGMGCAPDRFEPAESDNQLSESMTMRSGDEDAYIAFNVNPDNYAIGGDTTLVIEISEDFFEHPVKPDNGDLEVMVSSGLAAAKGEVGDCDPQPIDDDDIEIDDAEKHDADGDAGATEKKDDDGSKSKNKD</sequence>
<dbReference type="eggNOG" id="ENOG50339BQ">
    <property type="taxonomic scope" value="Bacteria"/>
</dbReference>
<dbReference type="HOGENOM" id="CLU_1128511_0_0_11"/>
<organism evidence="3 4">
    <name type="scientific">Stackebrandtia nassauensis (strain DSM 44728 / CIP 108903 / NRRL B-16338 / NBRC 102104 / LLR-40K-21)</name>
    <dbReference type="NCBI Taxonomy" id="446470"/>
    <lineage>
        <taxon>Bacteria</taxon>
        <taxon>Bacillati</taxon>
        <taxon>Actinomycetota</taxon>
        <taxon>Actinomycetes</taxon>
        <taxon>Glycomycetales</taxon>
        <taxon>Glycomycetaceae</taxon>
        <taxon>Stackebrandtia</taxon>
    </lineage>
</organism>
<keyword evidence="2" id="KW-1133">Transmembrane helix</keyword>
<keyword evidence="2" id="KW-0812">Transmembrane</keyword>
<gene>
    <name evidence="3" type="ordered locus">Snas_4593</name>
</gene>
<feature type="compositionally biased region" description="Acidic residues" evidence="1">
    <location>
        <begin position="209"/>
        <end position="219"/>
    </location>
</feature>
<dbReference type="STRING" id="446470.Snas_4593"/>
<name>D3Q6J4_STANL</name>
<feature type="compositionally biased region" description="Basic and acidic residues" evidence="1">
    <location>
        <begin position="220"/>
        <end position="246"/>
    </location>
</feature>
<protein>
    <submittedName>
        <fullName evidence="3">Uncharacterized protein</fullName>
    </submittedName>
</protein>
<keyword evidence="2" id="KW-0472">Membrane</keyword>
<keyword evidence="4" id="KW-1185">Reference proteome</keyword>
<evidence type="ECO:0000256" key="1">
    <source>
        <dbReference type="SAM" id="MobiDB-lite"/>
    </source>
</evidence>
<feature type="region of interest" description="Disordered" evidence="1">
    <location>
        <begin position="198"/>
        <end position="246"/>
    </location>
</feature>
<reference evidence="3 4" key="1">
    <citation type="journal article" date="2009" name="Stand. Genomic Sci.">
        <title>Complete genome sequence of Stackebrandtia nassauensis type strain (LLR-40K-21).</title>
        <authorList>
            <person name="Munk C."/>
            <person name="Lapidus A."/>
            <person name="Copeland A."/>
            <person name="Jando M."/>
            <person name="Mayilraj S."/>
            <person name="Glavina Del Rio T."/>
            <person name="Nolan M."/>
            <person name="Chen F."/>
            <person name="Lucas S."/>
            <person name="Tice H."/>
            <person name="Cheng J.F."/>
            <person name="Han C."/>
            <person name="Detter J.C."/>
            <person name="Bruce D."/>
            <person name="Goodwin L."/>
            <person name="Chain P."/>
            <person name="Pitluck S."/>
            <person name="Goker M."/>
            <person name="Ovchinikova G."/>
            <person name="Pati A."/>
            <person name="Ivanova N."/>
            <person name="Mavromatis K."/>
            <person name="Chen A."/>
            <person name="Palaniappan K."/>
            <person name="Land M."/>
            <person name="Hauser L."/>
            <person name="Chang Y.J."/>
            <person name="Jeffries C.D."/>
            <person name="Bristow J."/>
            <person name="Eisen J.A."/>
            <person name="Markowitz V."/>
            <person name="Hugenholtz P."/>
            <person name="Kyrpides N.C."/>
            <person name="Klenk H.P."/>
        </authorList>
    </citation>
    <scope>NUCLEOTIDE SEQUENCE [LARGE SCALE GENOMIC DNA]</scope>
    <source>
        <strain evidence="4">DSM 44728 / CIP 108903 / NRRL B-16338 / NBRC 102104 / LLR-40K-21</strain>
    </source>
</reference>
<accession>D3Q6J4</accession>
<evidence type="ECO:0000313" key="3">
    <source>
        <dbReference type="EMBL" id="ADD44237.1"/>
    </source>
</evidence>
<proteinExistence type="predicted"/>